<sequence>MGWNIKQNADGTVSLVDGAAGKPDDAVIFGRGATDTDITWLALRNATGVLTYIYPNATADGVTVANTKP</sequence>
<accession>A0A211ZQ90</accession>
<gene>
    <name evidence="1" type="ORF">BWR60_09565</name>
</gene>
<proteinExistence type="predicted"/>
<keyword evidence="2" id="KW-1185">Reference proteome</keyword>
<evidence type="ECO:0000313" key="2">
    <source>
        <dbReference type="Proteomes" id="UP000196655"/>
    </source>
</evidence>
<dbReference type="RefSeq" id="WP_088150785.1">
    <property type="nucleotide sequence ID" value="NZ_NHON01000013.1"/>
</dbReference>
<organism evidence="1 2">
    <name type="scientific">Inquilinus limosus</name>
    <dbReference type="NCBI Taxonomy" id="171674"/>
    <lineage>
        <taxon>Bacteria</taxon>
        <taxon>Pseudomonadati</taxon>
        <taxon>Pseudomonadota</taxon>
        <taxon>Alphaproteobacteria</taxon>
        <taxon>Rhodospirillales</taxon>
        <taxon>Rhodospirillaceae</taxon>
        <taxon>Inquilinus</taxon>
    </lineage>
</organism>
<name>A0A211ZQ90_9PROT</name>
<evidence type="ECO:0000313" key="1">
    <source>
        <dbReference type="EMBL" id="OWJ67443.1"/>
    </source>
</evidence>
<dbReference type="EMBL" id="NHON01000013">
    <property type="protein sequence ID" value="OWJ67443.1"/>
    <property type="molecule type" value="Genomic_DNA"/>
</dbReference>
<dbReference type="Proteomes" id="UP000196655">
    <property type="component" value="Unassembled WGS sequence"/>
</dbReference>
<comment type="caution">
    <text evidence="1">The sequence shown here is derived from an EMBL/GenBank/DDBJ whole genome shotgun (WGS) entry which is preliminary data.</text>
</comment>
<protein>
    <submittedName>
        <fullName evidence="1">Uncharacterized protein</fullName>
    </submittedName>
</protein>
<reference evidence="2" key="1">
    <citation type="submission" date="2017-05" db="EMBL/GenBank/DDBJ databases">
        <authorList>
            <person name="Macchi M."/>
            <person name="Festa S."/>
            <person name="Coppotelli B.M."/>
            <person name="Morelli I.S."/>
        </authorList>
    </citation>
    <scope>NUCLEOTIDE SEQUENCE [LARGE SCALE GENOMIC DNA]</scope>
    <source>
        <strain evidence="2">I</strain>
    </source>
</reference>
<dbReference type="AlphaFoldDB" id="A0A211ZQ90"/>